<name>A0ABR2G1K5_9ROSI</name>
<organism evidence="2 3">
    <name type="scientific">Hibiscus sabdariffa</name>
    <name type="common">roselle</name>
    <dbReference type="NCBI Taxonomy" id="183260"/>
    <lineage>
        <taxon>Eukaryota</taxon>
        <taxon>Viridiplantae</taxon>
        <taxon>Streptophyta</taxon>
        <taxon>Embryophyta</taxon>
        <taxon>Tracheophyta</taxon>
        <taxon>Spermatophyta</taxon>
        <taxon>Magnoliopsida</taxon>
        <taxon>eudicotyledons</taxon>
        <taxon>Gunneridae</taxon>
        <taxon>Pentapetalae</taxon>
        <taxon>rosids</taxon>
        <taxon>malvids</taxon>
        <taxon>Malvales</taxon>
        <taxon>Malvaceae</taxon>
        <taxon>Malvoideae</taxon>
        <taxon>Hibiscus</taxon>
    </lineage>
</organism>
<proteinExistence type="predicted"/>
<accession>A0ABR2G1K5</accession>
<keyword evidence="3" id="KW-1185">Reference proteome</keyword>
<reference evidence="2 3" key="1">
    <citation type="journal article" date="2024" name="G3 (Bethesda)">
        <title>Genome assembly of Hibiscus sabdariffa L. provides insights into metabolisms of medicinal natural products.</title>
        <authorList>
            <person name="Kim T."/>
        </authorList>
    </citation>
    <scope>NUCLEOTIDE SEQUENCE [LARGE SCALE GENOMIC DNA]</scope>
    <source>
        <strain evidence="2">TK-2024</strain>
        <tissue evidence="2">Old leaves</tissue>
    </source>
</reference>
<evidence type="ECO:0000313" key="3">
    <source>
        <dbReference type="Proteomes" id="UP001472677"/>
    </source>
</evidence>
<evidence type="ECO:0000313" key="2">
    <source>
        <dbReference type="EMBL" id="KAK8592942.1"/>
    </source>
</evidence>
<evidence type="ECO:0000256" key="1">
    <source>
        <dbReference type="SAM" id="MobiDB-lite"/>
    </source>
</evidence>
<dbReference type="EMBL" id="JBBPBM010000003">
    <property type="protein sequence ID" value="KAK8592942.1"/>
    <property type="molecule type" value="Genomic_DNA"/>
</dbReference>
<gene>
    <name evidence="2" type="ORF">V6N12_045034</name>
</gene>
<feature type="region of interest" description="Disordered" evidence="1">
    <location>
        <begin position="43"/>
        <end position="62"/>
    </location>
</feature>
<feature type="region of interest" description="Disordered" evidence="1">
    <location>
        <begin position="184"/>
        <end position="246"/>
    </location>
</feature>
<dbReference type="Proteomes" id="UP001472677">
    <property type="component" value="Unassembled WGS sequence"/>
</dbReference>
<protein>
    <submittedName>
        <fullName evidence="2">Uncharacterized protein</fullName>
    </submittedName>
</protein>
<comment type="caution">
    <text evidence="2">The sequence shown here is derived from an EMBL/GenBank/DDBJ whole genome shotgun (WGS) entry which is preliminary data.</text>
</comment>
<sequence length="304" mass="33490">MSYYRFRSWSNAKNSTGISSSTGSTDFYSQPVKLVSQVPYEQARAPASPKNPGIPHHCQDWPVQHSPMTEAAESPDSQEGDSKATISDHALRTNEQGIHDSSIQVQSTEEAFVEAPHVIPSNPTSAITNTHPMITRKKNGIVKPRVYATQYKKYGALFHRLDGRSLSSQIQGASLSSTAVVTTTSDDSANEAHVTTSRPIPYDAEQRYSRLQRDSLVSRRDKSATHFQEETQPLRRNMSSSGVEPLGIGRKWNGVEAEEDSKVSHLELSERSLAPKVAQGPNYIQPSVEDEDVCTTCLDGIFLS</sequence>
<feature type="compositionally biased region" description="Basic and acidic residues" evidence="1">
    <location>
        <begin position="204"/>
        <end position="233"/>
    </location>
</feature>